<sequence length="198" mass="23047">MRALPSDEFLIYADAGTAFVASPESLFPLCRERNGLLMFQVHGYKNVTYVKRDCFVLMDCDMPHYWQAEQVNAAFLVLQRTPTALAFIAEWIAWADSHELITDAPNRFGEPNLPDFLAHRHDQSILSLLAEKHRIPRSPDPSQWGEPHRHQSDGKFVPYPTIFRHHRQRTLFLRERLRIWLGARRHALFGEKKKTSVS</sequence>
<evidence type="ECO:0000313" key="2">
    <source>
        <dbReference type="Proteomes" id="UP001218638"/>
    </source>
</evidence>
<dbReference type="Proteomes" id="UP001218638">
    <property type="component" value="Chromosome"/>
</dbReference>
<organism evidence="1 2">
    <name type="scientific">Synoicihabitans lomoniglobus</name>
    <dbReference type="NCBI Taxonomy" id="2909285"/>
    <lineage>
        <taxon>Bacteria</taxon>
        <taxon>Pseudomonadati</taxon>
        <taxon>Verrucomicrobiota</taxon>
        <taxon>Opitutia</taxon>
        <taxon>Opitutales</taxon>
        <taxon>Opitutaceae</taxon>
        <taxon>Synoicihabitans</taxon>
    </lineage>
</organism>
<protein>
    <recommendedName>
        <fullName evidence="3">Nucleotide-diphospho-sugar transferase domain-containing protein</fullName>
    </recommendedName>
</protein>
<dbReference type="KEGG" id="slom:PXH66_10785"/>
<dbReference type="EMBL" id="CP119075">
    <property type="protein sequence ID" value="WED67334.1"/>
    <property type="molecule type" value="Genomic_DNA"/>
</dbReference>
<reference evidence="1" key="1">
    <citation type="submission" date="2023-03" db="EMBL/GenBank/DDBJ databases">
        <title>Lomoglobus Profundus gen. nov., sp. nov., a novel member of the phylum Verrucomicrobia, isolated from deep-marine sediment of South China Sea.</title>
        <authorList>
            <person name="Ahmad T."/>
            <person name="Ishaq S.E."/>
            <person name="Wang F."/>
        </authorList>
    </citation>
    <scope>NUCLEOTIDE SEQUENCE</scope>
    <source>
        <strain evidence="1">LMO-M01</strain>
    </source>
</reference>
<dbReference type="AlphaFoldDB" id="A0AAF0I5K6"/>
<keyword evidence="2" id="KW-1185">Reference proteome</keyword>
<evidence type="ECO:0008006" key="3">
    <source>
        <dbReference type="Google" id="ProtNLM"/>
    </source>
</evidence>
<proteinExistence type="predicted"/>
<evidence type="ECO:0000313" key="1">
    <source>
        <dbReference type="EMBL" id="WED67334.1"/>
    </source>
</evidence>
<name>A0AAF0I5K6_9BACT</name>
<accession>A0AAF0I5K6</accession>
<dbReference type="RefSeq" id="WP_330932360.1">
    <property type="nucleotide sequence ID" value="NZ_CP119075.1"/>
</dbReference>
<gene>
    <name evidence="1" type="ORF">PXH66_10785</name>
</gene>